<dbReference type="OrthoDB" id="2013972at2759"/>
<dbReference type="EMBL" id="RWGY01000005">
    <property type="protein sequence ID" value="TVU43683.1"/>
    <property type="molecule type" value="Genomic_DNA"/>
</dbReference>
<organism evidence="2 3">
    <name type="scientific">Eragrostis curvula</name>
    <name type="common">weeping love grass</name>
    <dbReference type="NCBI Taxonomy" id="38414"/>
    <lineage>
        <taxon>Eukaryota</taxon>
        <taxon>Viridiplantae</taxon>
        <taxon>Streptophyta</taxon>
        <taxon>Embryophyta</taxon>
        <taxon>Tracheophyta</taxon>
        <taxon>Spermatophyta</taxon>
        <taxon>Magnoliopsida</taxon>
        <taxon>Liliopsida</taxon>
        <taxon>Poales</taxon>
        <taxon>Poaceae</taxon>
        <taxon>PACMAD clade</taxon>
        <taxon>Chloridoideae</taxon>
        <taxon>Eragrostideae</taxon>
        <taxon>Eragrostidinae</taxon>
        <taxon>Eragrostis</taxon>
    </lineage>
</organism>
<gene>
    <name evidence="2" type="ORF">EJB05_10171</name>
</gene>
<comment type="caution">
    <text evidence="2">The sequence shown here is derived from an EMBL/GenBank/DDBJ whole genome shotgun (WGS) entry which is preliminary data.</text>
</comment>
<reference evidence="2 3" key="1">
    <citation type="journal article" date="2019" name="Sci. Rep.">
        <title>A high-quality genome of Eragrostis curvula grass provides insights into Poaceae evolution and supports new strategies to enhance forage quality.</title>
        <authorList>
            <person name="Carballo J."/>
            <person name="Santos B.A.C.M."/>
            <person name="Zappacosta D."/>
            <person name="Garbus I."/>
            <person name="Selva J.P."/>
            <person name="Gallo C.A."/>
            <person name="Diaz A."/>
            <person name="Albertini E."/>
            <person name="Caccamo M."/>
            <person name="Echenique V."/>
        </authorList>
    </citation>
    <scope>NUCLEOTIDE SEQUENCE [LARGE SCALE GENOMIC DNA]</scope>
    <source>
        <strain evidence="3">cv. Victoria</strain>
        <tissue evidence="2">Leaf</tissue>
    </source>
</reference>
<dbReference type="Gene3D" id="3.40.50.150">
    <property type="entry name" value="Vaccinia Virus protein VP39"/>
    <property type="match status" value="1"/>
</dbReference>
<dbReference type="InterPro" id="IPR013216">
    <property type="entry name" value="Methyltransf_11"/>
</dbReference>
<dbReference type="Pfam" id="PF08241">
    <property type="entry name" value="Methyltransf_11"/>
    <property type="match status" value="1"/>
</dbReference>
<accession>A0A5J9W6Y4</accession>
<feature type="non-terminal residue" evidence="2">
    <location>
        <position position="1"/>
    </location>
</feature>
<dbReference type="InterPro" id="IPR053223">
    <property type="entry name" value="Prob_Methyltransferase"/>
</dbReference>
<dbReference type="SUPFAM" id="SSF53335">
    <property type="entry name" value="S-adenosyl-L-methionine-dependent methyltransferases"/>
    <property type="match status" value="1"/>
</dbReference>
<dbReference type="CDD" id="cd02440">
    <property type="entry name" value="AdoMet_MTases"/>
    <property type="match status" value="1"/>
</dbReference>
<name>A0A5J9W6Y4_9POAL</name>
<dbReference type="PANTHER" id="PTHR44067:SF10">
    <property type="entry name" value="S-ADENOSYL-L-METHIONINE-DEPENDENT METHYLTRANSFERASE SUPERFAMILY PROTEIN"/>
    <property type="match status" value="1"/>
</dbReference>
<dbReference type="AlphaFoldDB" id="A0A5J9W6Y4"/>
<sequence>MDLCDRLGAANKLLEAILSGTAMKRDMEAAATAGLWQLRDLFAGDELKLAVGPHKANKDDEETMMFPSLGQACHRHLDELERYMNYTVGGECPSDEAFAQRLKLKGCEPLPRRRCRPRTPARYVEPTPLPASLWAIPPDTSVVWDAYTCKNYSCLVNRGKAKGSFDCKDCFDLRDAGREKHRWMPRRRSSKKNNKEIDKNSISYSIDEVLAAMPAGTARIGLDIGGGTGTFAARMAERGVTVVTTSMDFDVPFNSFIASRGLVPMHVSVSQRLPFFDGTLDVVHSMHVLSNWIPDAALELALFDVFRVLRPGGVFWLDHFFCLGTQLDATYVPMFNRIGFKKLRWNAGRKLDRGIDMDEWYVSALLEKPRRS</sequence>
<evidence type="ECO:0000313" key="2">
    <source>
        <dbReference type="EMBL" id="TVU43683.1"/>
    </source>
</evidence>
<feature type="domain" description="Methyltransferase type 11" evidence="1">
    <location>
        <begin position="222"/>
        <end position="316"/>
    </location>
</feature>
<dbReference type="GO" id="GO:0008757">
    <property type="term" value="F:S-adenosylmethionine-dependent methyltransferase activity"/>
    <property type="evidence" value="ECO:0007669"/>
    <property type="project" value="InterPro"/>
</dbReference>
<dbReference type="Gramene" id="TVU43683">
    <property type="protein sequence ID" value="TVU43683"/>
    <property type="gene ID" value="EJB05_10171"/>
</dbReference>
<protein>
    <recommendedName>
        <fullName evidence="1">Methyltransferase type 11 domain-containing protein</fullName>
    </recommendedName>
</protein>
<dbReference type="Proteomes" id="UP000324897">
    <property type="component" value="Unassembled WGS sequence"/>
</dbReference>
<evidence type="ECO:0000313" key="3">
    <source>
        <dbReference type="Proteomes" id="UP000324897"/>
    </source>
</evidence>
<dbReference type="InterPro" id="IPR029063">
    <property type="entry name" value="SAM-dependent_MTases_sf"/>
</dbReference>
<keyword evidence="3" id="KW-1185">Reference proteome</keyword>
<dbReference type="PANTHER" id="PTHR44067">
    <property type="entry name" value="S-ADENOSYL-L-METHIONINE-DEPENDENT METHYLTRANSFERASE SUPERFAMILY PROTEIN-RELATED"/>
    <property type="match status" value="1"/>
</dbReference>
<evidence type="ECO:0000259" key="1">
    <source>
        <dbReference type="Pfam" id="PF08241"/>
    </source>
</evidence>
<proteinExistence type="predicted"/>